<dbReference type="AlphaFoldDB" id="A0A0D1E031"/>
<dbReference type="GeneID" id="23562940"/>
<organism evidence="2 3">
    <name type="scientific">Mycosarcoma maydis</name>
    <name type="common">Corn smut fungus</name>
    <name type="synonym">Ustilago maydis</name>
    <dbReference type="NCBI Taxonomy" id="5270"/>
    <lineage>
        <taxon>Eukaryota</taxon>
        <taxon>Fungi</taxon>
        <taxon>Dikarya</taxon>
        <taxon>Basidiomycota</taxon>
        <taxon>Ustilaginomycotina</taxon>
        <taxon>Ustilaginomycetes</taxon>
        <taxon>Ustilaginales</taxon>
        <taxon>Ustilaginaceae</taxon>
        <taxon>Mycosarcoma</taxon>
    </lineage>
</organism>
<protein>
    <submittedName>
        <fullName evidence="2">Uncharacterized protein</fullName>
    </submittedName>
</protein>
<dbReference type="InParanoid" id="A0A0D1E031"/>
<dbReference type="VEuPathDB" id="FungiDB:UMAG_02119"/>
<gene>
    <name evidence="2" type="ORF">UMAG_02119</name>
</gene>
<keyword evidence="3" id="KW-1185">Reference proteome</keyword>
<evidence type="ECO:0000313" key="2">
    <source>
        <dbReference type="EMBL" id="KIS69584.1"/>
    </source>
</evidence>
<proteinExistence type="predicted"/>
<dbReference type="OMA" id="YDASIFW"/>
<dbReference type="EMBL" id="CM003144">
    <property type="protein sequence ID" value="KIS69584.1"/>
    <property type="molecule type" value="Genomic_DNA"/>
</dbReference>
<feature type="chain" id="PRO_5002229795" evidence="1">
    <location>
        <begin position="25"/>
        <end position="168"/>
    </location>
</feature>
<reference evidence="2 3" key="1">
    <citation type="journal article" date="2006" name="Nature">
        <title>Insights from the genome of the biotrophic fungal plant pathogen Ustilago maydis.</title>
        <authorList>
            <person name="Kamper J."/>
            <person name="Kahmann R."/>
            <person name="Bolker M."/>
            <person name="Ma L.J."/>
            <person name="Brefort T."/>
            <person name="Saville B.J."/>
            <person name="Banuett F."/>
            <person name="Kronstad J.W."/>
            <person name="Gold S.E."/>
            <person name="Muller O."/>
            <person name="Perlin M.H."/>
            <person name="Wosten H.A."/>
            <person name="de Vries R."/>
            <person name="Ruiz-Herrera J."/>
            <person name="Reynaga-Pena C.G."/>
            <person name="Snetselaar K."/>
            <person name="McCann M."/>
            <person name="Perez-Martin J."/>
            <person name="Feldbrugge M."/>
            <person name="Basse C.W."/>
            <person name="Steinberg G."/>
            <person name="Ibeas J.I."/>
            <person name="Holloman W."/>
            <person name="Guzman P."/>
            <person name="Farman M."/>
            <person name="Stajich J.E."/>
            <person name="Sentandreu R."/>
            <person name="Gonzalez-Prieto J.M."/>
            <person name="Kennell J.C."/>
            <person name="Molina L."/>
            <person name="Schirawski J."/>
            <person name="Mendoza-Mendoza A."/>
            <person name="Greilinger D."/>
            <person name="Munch K."/>
            <person name="Rossel N."/>
            <person name="Scherer M."/>
            <person name="Vranes M."/>
            <person name="Ladendorf O."/>
            <person name="Vincon V."/>
            <person name="Fuchs U."/>
            <person name="Sandrock B."/>
            <person name="Meng S."/>
            <person name="Ho E.C."/>
            <person name="Cahill M.J."/>
            <person name="Boyce K.J."/>
            <person name="Klose J."/>
            <person name="Klosterman S.J."/>
            <person name="Deelstra H.J."/>
            <person name="Ortiz-Castellanos L."/>
            <person name="Li W."/>
            <person name="Sanchez-Alonso P."/>
            <person name="Schreier P.H."/>
            <person name="Hauser-Hahn I."/>
            <person name="Vaupel M."/>
            <person name="Koopmann E."/>
            <person name="Friedrich G."/>
            <person name="Voss H."/>
            <person name="Schluter T."/>
            <person name="Margolis J."/>
            <person name="Platt D."/>
            <person name="Swimmer C."/>
            <person name="Gnirke A."/>
            <person name="Chen F."/>
            <person name="Vysotskaia V."/>
            <person name="Mannhaupt G."/>
            <person name="Guldener U."/>
            <person name="Munsterkotter M."/>
            <person name="Haase D."/>
            <person name="Oesterheld M."/>
            <person name="Mewes H.W."/>
            <person name="Mauceli E.W."/>
            <person name="DeCaprio D."/>
            <person name="Wade C.M."/>
            <person name="Butler J."/>
            <person name="Young S."/>
            <person name="Jaffe D.B."/>
            <person name="Calvo S."/>
            <person name="Nusbaum C."/>
            <person name="Galagan J."/>
            <person name="Birren B.W."/>
        </authorList>
    </citation>
    <scope>NUCLEOTIDE SEQUENCE [LARGE SCALE GENOMIC DNA]</scope>
    <source>
        <strain evidence="3">DSM 14603 / FGSC 9021 / UM521</strain>
    </source>
</reference>
<dbReference type="KEGG" id="uma:UMAG_02119"/>
<evidence type="ECO:0000256" key="1">
    <source>
        <dbReference type="SAM" id="SignalP"/>
    </source>
</evidence>
<sequence length="168" mass="19123">MRFSLLVSFFVALFLAASLDVATAAAAPKLTGSEKAIYNTWSQEYRLLYEVWRYDAQSGIPFYSHLVVSHPDLEQRALEYALQDGNGPYAVEHKRSVSYAMTLIPGNRGPAIRWNLRQGQLGQYDASIFWKIDRRGAKLLRFDIWPAGAQAAQLERMQDVINRFRAAH</sequence>
<feature type="signal peptide" evidence="1">
    <location>
        <begin position="1"/>
        <end position="24"/>
    </location>
</feature>
<evidence type="ECO:0000313" key="3">
    <source>
        <dbReference type="Proteomes" id="UP000000561"/>
    </source>
</evidence>
<dbReference type="Proteomes" id="UP000000561">
    <property type="component" value="Chromosome 5"/>
</dbReference>
<name>A0A0D1E031_MYCMD</name>
<dbReference type="RefSeq" id="XP_011388481.1">
    <property type="nucleotide sequence ID" value="XM_011390179.1"/>
</dbReference>
<dbReference type="eggNOG" id="ENOG502RDRT">
    <property type="taxonomic scope" value="Eukaryota"/>
</dbReference>
<keyword evidence="1" id="KW-0732">Signal</keyword>
<accession>A0A0D1E031</accession>
<dbReference type="OrthoDB" id="2547287at2759"/>